<dbReference type="InterPro" id="IPR029052">
    <property type="entry name" value="Metallo-depent_PP-like"/>
</dbReference>
<dbReference type="Pfam" id="PF00149">
    <property type="entry name" value="Metallophos"/>
    <property type="match status" value="1"/>
</dbReference>
<dbReference type="GO" id="GO:0016787">
    <property type="term" value="F:hydrolase activity"/>
    <property type="evidence" value="ECO:0007669"/>
    <property type="project" value="InterPro"/>
</dbReference>
<proteinExistence type="predicted"/>
<evidence type="ECO:0000259" key="1">
    <source>
        <dbReference type="Pfam" id="PF00149"/>
    </source>
</evidence>
<dbReference type="AlphaFoldDB" id="A0A7X1B5L9"/>
<protein>
    <submittedName>
        <fullName evidence="2">Metallophosphoesterase family protein</fullName>
    </submittedName>
</protein>
<gene>
    <name evidence="2" type="ORF">H5P27_02120</name>
</gene>
<dbReference type="RefSeq" id="WP_185658727.1">
    <property type="nucleotide sequence ID" value="NZ_CAWPOO010000005.1"/>
</dbReference>
<accession>A0A7X1B5L9</accession>
<dbReference type="SUPFAM" id="SSF56300">
    <property type="entry name" value="Metallo-dependent phosphatases"/>
    <property type="match status" value="1"/>
</dbReference>
<keyword evidence="3" id="KW-1185">Reference proteome</keyword>
<comment type="caution">
    <text evidence="2">The sequence shown here is derived from an EMBL/GenBank/DDBJ whole genome shotgun (WGS) entry which is preliminary data.</text>
</comment>
<dbReference type="EMBL" id="JACHVC010000005">
    <property type="protein sequence ID" value="MBC2604830.1"/>
    <property type="molecule type" value="Genomic_DNA"/>
</dbReference>
<dbReference type="InterPro" id="IPR004843">
    <property type="entry name" value="Calcineurin-like_PHP"/>
</dbReference>
<sequence length="274" mass="31421">MPSRIRIVSDIHLGHKASVIDELPALRPLAEGVDWLIFNGDTLELKYGDMDVDHYDPAKKKQEFVDESSRWGCRVSLITGNHDPEISELHSLSVLEGKIFITHGDGLFRDIAPWSSNIKNLKRFSENIDPEATGTTAEELHEYLEKHKQATLLAHKHDKKYNPTLWGKMKIFLHQTWPPTTPFRIIKSWMEVPSRALSLARRFDLDPQFIVVGHTHNPGIWRRGKTTVINLGSYFPWPGARCIDIEEDSLTVRKIRKKQNQIELGSSLAKFKIT</sequence>
<evidence type="ECO:0000313" key="2">
    <source>
        <dbReference type="EMBL" id="MBC2604830.1"/>
    </source>
</evidence>
<name>A0A7X1B5L9_9BACT</name>
<evidence type="ECO:0000313" key="3">
    <source>
        <dbReference type="Proteomes" id="UP000526501"/>
    </source>
</evidence>
<reference evidence="2 3" key="1">
    <citation type="submission" date="2020-07" db="EMBL/GenBank/DDBJ databases">
        <authorList>
            <person name="Feng X."/>
        </authorList>
    </citation>
    <scope>NUCLEOTIDE SEQUENCE [LARGE SCALE GENOMIC DNA]</scope>
    <source>
        <strain evidence="2 3">JCM23202</strain>
    </source>
</reference>
<feature type="domain" description="Calcineurin-like phosphoesterase" evidence="1">
    <location>
        <begin position="4"/>
        <end position="218"/>
    </location>
</feature>
<organism evidence="2 3">
    <name type="scientific">Pelagicoccus albus</name>
    <dbReference type="NCBI Taxonomy" id="415222"/>
    <lineage>
        <taxon>Bacteria</taxon>
        <taxon>Pseudomonadati</taxon>
        <taxon>Verrucomicrobiota</taxon>
        <taxon>Opitutia</taxon>
        <taxon>Puniceicoccales</taxon>
        <taxon>Pelagicoccaceae</taxon>
        <taxon>Pelagicoccus</taxon>
    </lineage>
</organism>
<dbReference type="Proteomes" id="UP000526501">
    <property type="component" value="Unassembled WGS sequence"/>
</dbReference>
<dbReference type="Gene3D" id="3.60.21.10">
    <property type="match status" value="1"/>
</dbReference>